<dbReference type="Proteomes" id="UP001445268">
    <property type="component" value="Plasmid unnamed2"/>
</dbReference>
<dbReference type="EMBL" id="CP152382">
    <property type="protein sequence ID" value="XAF56145.1"/>
    <property type="molecule type" value="Genomic_DNA"/>
</dbReference>
<evidence type="ECO:0000313" key="2">
    <source>
        <dbReference type="Proteomes" id="UP001445268"/>
    </source>
</evidence>
<evidence type="ECO:0000313" key="1">
    <source>
        <dbReference type="EMBL" id="XAF56145.1"/>
    </source>
</evidence>
<organism evidence="1 2">
    <name type="scientific">Marinobacter alkaliphilus</name>
    <dbReference type="NCBI Taxonomy" id="254719"/>
    <lineage>
        <taxon>Bacteria</taxon>
        <taxon>Pseudomonadati</taxon>
        <taxon>Pseudomonadota</taxon>
        <taxon>Gammaproteobacteria</taxon>
        <taxon>Pseudomonadales</taxon>
        <taxon>Marinobacteraceae</taxon>
        <taxon>Marinobacter</taxon>
    </lineage>
</organism>
<sequence>MQTEQQNPQGLHQRYRVEKLNGPTDPGAEYFVLRVDGGGSDPKHIAACRKALQVYANEIEPHLPELAKDLRDRYSI</sequence>
<geneLocation type="plasmid" evidence="1 2">
    <name>unnamed2</name>
</geneLocation>
<keyword evidence="1" id="KW-0614">Plasmid</keyword>
<proteinExistence type="predicted"/>
<reference evidence="1 2" key="1">
    <citation type="submission" date="2024-04" db="EMBL/GenBank/DDBJ databases">
        <title>Marinobacter sp. SBY-1.</title>
        <authorList>
            <person name="Pan C."/>
        </authorList>
    </citation>
    <scope>NUCLEOTIDE SEQUENCE [LARGE SCALE GENOMIC DNA]</scope>
    <source>
        <strain evidence="1 2">SBY-1</strain>
        <plasmid evidence="1 2">unnamed2</plasmid>
    </source>
</reference>
<protein>
    <submittedName>
        <fullName evidence="1">Uncharacterized protein</fullName>
    </submittedName>
</protein>
<name>A0ABZ3EAS9_9GAMM</name>
<accession>A0ABZ3EAS9</accession>
<gene>
    <name evidence="1" type="ORF">AAGT77_20540</name>
</gene>
<dbReference type="RefSeq" id="WP_342632693.1">
    <property type="nucleotide sequence ID" value="NZ_CP152382.1"/>
</dbReference>
<keyword evidence="2" id="KW-1185">Reference proteome</keyword>